<name>A0A0U0T0X4_MYCTX</name>
<sequence>MISAARRTSARLIAIAVSASNSARSRSARAAAWRSCVVSPRHSRRISGNRYSSAKKAIASIRAVKAPALANVRSFMATQREPKPRPASATTAWRTSARACSSCAILASKAGAW</sequence>
<gene>
    <name evidence="1" type="ORF">ERS007703_04805</name>
</gene>
<protein>
    <submittedName>
        <fullName evidence="1">Uncharacterized protein</fullName>
    </submittedName>
</protein>
<organism evidence="1 2">
    <name type="scientific">Mycobacterium tuberculosis</name>
    <dbReference type="NCBI Taxonomy" id="1773"/>
    <lineage>
        <taxon>Bacteria</taxon>
        <taxon>Bacillati</taxon>
        <taxon>Actinomycetota</taxon>
        <taxon>Actinomycetes</taxon>
        <taxon>Mycobacteriales</taxon>
        <taxon>Mycobacteriaceae</taxon>
        <taxon>Mycobacterium</taxon>
        <taxon>Mycobacterium tuberculosis complex</taxon>
    </lineage>
</organism>
<dbReference type="Proteomes" id="UP000038802">
    <property type="component" value="Unassembled WGS sequence"/>
</dbReference>
<dbReference type="AlphaFoldDB" id="A0A0U0T0X4"/>
<reference evidence="2" key="1">
    <citation type="submission" date="2015-03" db="EMBL/GenBank/DDBJ databases">
        <authorList>
            <consortium name="Pathogen Informatics"/>
        </authorList>
    </citation>
    <scope>NUCLEOTIDE SEQUENCE [LARGE SCALE GENOMIC DNA]</scope>
    <source>
        <strain evidence="2">K00500041</strain>
    </source>
</reference>
<dbReference type="EMBL" id="CSAE01000952">
    <property type="protein sequence ID" value="COX13092.1"/>
    <property type="molecule type" value="Genomic_DNA"/>
</dbReference>
<evidence type="ECO:0000313" key="2">
    <source>
        <dbReference type="Proteomes" id="UP000038802"/>
    </source>
</evidence>
<accession>A0A0U0T0X4</accession>
<evidence type="ECO:0000313" key="1">
    <source>
        <dbReference type="EMBL" id="COX13092.1"/>
    </source>
</evidence>
<proteinExistence type="predicted"/>